<evidence type="ECO:0000256" key="1">
    <source>
        <dbReference type="SAM" id="MobiDB-lite"/>
    </source>
</evidence>
<dbReference type="SMART" id="SM00635">
    <property type="entry name" value="BID_2"/>
    <property type="match status" value="1"/>
</dbReference>
<evidence type="ECO:0000313" key="4">
    <source>
        <dbReference type="Proteomes" id="UP001221411"/>
    </source>
</evidence>
<organism evidence="3 4">
    <name type="scientific">Polyangium mundeleinium</name>
    <dbReference type="NCBI Taxonomy" id="2995306"/>
    <lineage>
        <taxon>Bacteria</taxon>
        <taxon>Pseudomonadati</taxon>
        <taxon>Myxococcota</taxon>
        <taxon>Polyangia</taxon>
        <taxon>Polyangiales</taxon>
        <taxon>Polyangiaceae</taxon>
        <taxon>Polyangium</taxon>
    </lineage>
</organism>
<gene>
    <name evidence="3" type="ORF">POL67_09445</name>
</gene>
<name>A0ABT5EID6_9BACT</name>
<accession>A0ABT5EID6</accession>
<keyword evidence="4" id="KW-1185">Reference proteome</keyword>
<reference evidence="3 4" key="1">
    <citation type="submission" date="2022-11" db="EMBL/GenBank/DDBJ databases">
        <title>Minimal conservation of predation-associated metabolite biosynthetic gene clusters underscores biosynthetic potential of Myxococcota including descriptions for ten novel species: Archangium lansinium sp. nov., Myxococcus landrumus sp. nov., Nannocystis bai.</title>
        <authorList>
            <person name="Ahearne A."/>
            <person name="Stevens C."/>
            <person name="Dowd S."/>
        </authorList>
    </citation>
    <scope>NUCLEOTIDE SEQUENCE [LARGE SCALE GENOMIC DNA]</scope>
    <source>
        <strain evidence="3 4">RJM3</strain>
    </source>
</reference>
<dbReference type="Gene3D" id="2.60.40.1080">
    <property type="match status" value="1"/>
</dbReference>
<dbReference type="InterPro" id="IPR008964">
    <property type="entry name" value="Invasin/intimin_cell_adhesion"/>
</dbReference>
<comment type="caution">
    <text evidence="3">The sequence shown here is derived from an EMBL/GenBank/DDBJ whole genome shotgun (WGS) entry which is preliminary data.</text>
</comment>
<dbReference type="Proteomes" id="UP001221411">
    <property type="component" value="Unassembled WGS sequence"/>
</dbReference>
<evidence type="ECO:0000259" key="2">
    <source>
        <dbReference type="SMART" id="SM00635"/>
    </source>
</evidence>
<sequence>MGTACHHLTPDTSSMKKGETLQHTLKVRSSDGTSNGEMSRHADVEWSSSDAATATVSPDGLVTAIDEGTVPITARFGSQEESKALIILP</sequence>
<proteinExistence type="predicted"/>
<dbReference type="Pfam" id="PF02368">
    <property type="entry name" value="Big_2"/>
    <property type="match status" value="1"/>
</dbReference>
<feature type="region of interest" description="Disordered" evidence="1">
    <location>
        <begin position="26"/>
        <end position="53"/>
    </location>
</feature>
<dbReference type="InterPro" id="IPR003343">
    <property type="entry name" value="Big_2"/>
</dbReference>
<dbReference type="SUPFAM" id="SSF49373">
    <property type="entry name" value="Invasin/intimin cell-adhesion fragments"/>
    <property type="match status" value="1"/>
</dbReference>
<protein>
    <submittedName>
        <fullName evidence="3">Ig-like domain-containing protein</fullName>
    </submittedName>
</protein>
<evidence type="ECO:0000313" key="3">
    <source>
        <dbReference type="EMBL" id="MDC0741568.1"/>
    </source>
</evidence>
<feature type="domain" description="BIG2" evidence="2">
    <location>
        <begin position="2"/>
        <end position="86"/>
    </location>
</feature>
<feature type="region of interest" description="Disordered" evidence="1">
    <location>
        <begin position="1"/>
        <end position="20"/>
    </location>
</feature>
<dbReference type="EMBL" id="JAQNDO010000001">
    <property type="protein sequence ID" value="MDC0741568.1"/>
    <property type="molecule type" value="Genomic_DNA"/>
</dbReference>